<dbReference type="EMBL" id="FNMU01000004">
    <property type="protein sequence ID" value="SDW74907.1"/>
    <property type="molecule type" value="Genomic_DNA"/>
</dbReference>
<dbReference type="GO" id="GO:0005524">
    <property type="term" value="F:ATP binding"/>
    <property type="evidence" value="ECO:0007669"/>
    <property type="project" value="UniProtKB-UniRule"/>
</dbReference>
<feature type="binding site" evidence="8">
    <location>
        <position position="164"/>
    </location>
    <ligand>
        <name>ATP</name>
        <dbReference type="ChEBI" id="CHEBI:30616"/>
    </ligand>
</feature>
<gene>
    <name evidence="8" type="primary">nadE</name>
    <name evidence="12" type="ORF">BHR79_04045</name>
    <name evidence="13" type="ORF">EFE40_08220</name>
    <name evidence="14" type="ORF">SAMN04515625_1565</name>
</gene>
<dbReference type="Proteomes" id="UP000186879">
    <property type="component" value="Chromosome"/>
</dbReference>
<evidence type="ECO:0000313" key="16">
    <source>
        <dbReference type="Proteomes" id="UP000198669"/>
    </source>
</evidence>
<dbReference type="EMBL" id="CP017921">
    <property type="protein sequence ID" value="APH38739.1"/>
    <property type="molecule type" value="Genomic_DNA"/>
</dbReference>
<dbReference type="InterPro" id="IPR003694">
    <property type="entry name" value="NAD_synthase"/>
</dbReference>
<keyword evidence="6 8" id="KW-0460">Magnesium</keyword>
<dbReference type="PANTHER" id="PTHR23090">
    <property type="entry name" value="NH 3 /GLUTAMINE-DEPENDENT NAD + SYNTHETASE"/>
    <property type="match status" value="1"/>
</dbReference>
<dbReference type="GO" id="GO:0004359">
    <property type="term" value="F:glutaminase activity"/>
    <property type="evidence" value="ECO:0007669"/>
    <property type="project" value="InterPro"/>
</dbReference>
<comment type="function">
    <text evidence="8">Catalyzes the ATP-dependent amidation of deamido-NAD to form NAD. Uses ammonia as a nitrogen source.</text>
</comment>
<keyword evidence="4 8" id="KW-0547">Nucleotide-binding</keyword>
<dbReference type="NCBIfam" id="TIGR00552">
    <property type="entry name" value="nadE"/>
    <property type="match status" value="1"/>
</dbReference>
<dbReference type="EC" id="6.3.1.5" evidence="8 10"/>
<dbReference type="STRING" id="2177.BHR79_04045"/>
<comment type="similarity">
    <text evidence="1 8 9">Belongs to the NAD synthetase family.</text>
</comment>
<dbReference type="CDD" id="cd00553">
    <property type="entry name" value="NAD_synthase"/>
    <property type="match status" value="1"/>
</dbReference>
<dbReference type="GO" id="GO:0005737">
    <property type="term" value="C:cytoplasm"/>
    <property type="evidence" value="ECO:0007669"/>
    <property type="project" value="InterPro"/>
</dbReference>
<dbReference type="EMBL" id="RJJG01000006">
    <property type="protein sequence ID" value="RNI07933.1"/>
    <property type="molecule type" value="Genomic_DNA"/>
</dbReference>
<feature type="binding site" evidence="8">
    <location>
        <position position="155"/>
    </location>
    <ligand>
        <name>deamido-NAD(+)</name>
        <dbReference type="ChEBI" id="CHEBI:58437"/>
        <note>ligand shared between two neighboring subunits</note>
    </ligand>
</feature>
<feature type="binding site" evidence="8">
    <location>
        <position position="140"/>
    </location>
    <ligand>
        <name>Mg(2+)</name>
        <dbReference type="ChEBI" id="CHEBI:18420"/>
    </ligand>
</feature>
<organism evidence="12 15">
    <name type="scientific">Methanohalophilus halophilus</name>
    <dbReference type="NCBI Taxonomy" id="2177"/>
    <lineage>
        <taxon>Archaea</taxon>
        <taxon>Methanobacteriati</taxon>
        <taxon>Methanobacteriota</taxon>
        <taxon>Stenosarchaea group</taxon>
        <taxon>Methanomicrobia</taxon>
        <taxon>Methanosarcinales</taxon>
        <taxon>Methanosarcinaceae</taxon>
        <taxon>Methanohalophilus</taxon>
    </lineage>
</organism>
<proteinExistence type="inferred from homology"/>
<feature type="binding site" description="in other chain" evidence="8">
    <location>
        <begin position="245"/>
        <end position="246"/>
    </location>
    <ligand>
        <name>deamido-NAD(+)</name>
        <dbReference type="ChEBI" id="CHEBI:58437"/>
        <note>ligand shared between two neighboring subunits</note>
    </ligand>
</feature>
<dbReference type="Proteomes" id="UP000198669">
    <property type="component" value="Unassembled WGS sequence"/>
</dbReference>
<evidence type="ECO:0000313" key="12">
    <source>
        <dbReference type="EMBL" id="APH38739.1"/>
    </source>
</evidence>
<dbReference type="GeneID" id="30582907"/>
<dbReference type="Proteomes" id="UP000267921">
    <property type="component" value="Unassembled WGS sequence"/>
</dbReference>
<keyword evidence="5 8" id="KW-0067">ATP-binding</keyword>
<accession>A0A1L3Q1J3</accession>
<evidence type="ECO:0000256" key="7">
    <source>
        <dbReference type="ARBA" id="ARBA00023027"/>
    </source>
</evidence>
<feature type="binding site" description="in other chain" evidence="8">
    <location>
        <position position="115"/>
    </location>
    <ligand>
        <name>deamido-NAD(+)</name>
        <dbReference type="ChEBI" id="CHEBI:58437"/>
        <note>ligand shared between two neighboring subunits</note>
    </ligand>
</feature>
<keyword evidence="2 8" id="KW-0436">Ligase</keyword>
<comment type="subunit">
    <text evidence="8">Homodimer.</text>
</comment>
<dbReference type="UniPathway" id="UPA00253">
    <property type="reaction ID" value="UER00333"/>
</dbReference>
<sequence>MDILQAKERIVDFIGEKCEDAGVTGSVVGISGGVDSALVAHLAVEALGAENVFGLHLPELNVTPPEDVLDATEVANGLGIEFRTIDIGGIVQTYLANMPGSDPANKYVNGNLKARIRMSILYYYANLDSRLVAGTGNKTEILLGYYTKYGDGGVDLEPIGDLYKTEVFQMAEMVGVPGGIIDKSPSAALWEGQTDEKELGHSYATIDSILIKMLAQEEASAVALECGVPESELDKLLQRVDSNMHKRMLPPVADLADIRTSNYLEG</sequence>
<evidence type="ECO:0000256" key="2">
    <source>
        <dbReference type="ARBA" id="ARBA00022598"/>
    </source>
</evidence>
<dbReference type="InterPro" id="IPR014729">
    <property type="entry name" value="Rossmann-like_a/b/a_fold"/>
</dbReference>
<dbReference type="GO" id="GO:0003952">
    <property type="term" value="F:NAD+ synthase (glutamine-hydrolyzing) activity"/>
    <property type="evidence" value="ECO:0007669"/>
    <property type="project" value="InterPro"/>
</dbReference>
<evidence type="ECO:0000313" key="17">
    <source>
        <dbReference type="Proteomes" id="UP000267921"/>
    </source>
</evidence>
<dbReference type="GO" id="GO:0008795">
    <property type="term" value="F:NAD+ synthase activity"/>
    <property type="evidence" value="ECO:0007669"/>
    <property type="project" value="UniProtKB-UniRule"/>
</dbReference>
<name>A0A1L3Q1J3_9EURY</name>
<dbReference type="AlphaFoldDB" id="A0A1L3Q1J3"/>
<evidence type="ECO:0000256" key="8">
    <source>
        <dbReference type="HAMAP-Rule" id="MF_00193"/>
    </source>
</evidence>
<dbReference type="InterPro" id="IPR022926">
    <property type="entry name" value="NH(3)-dep_NAD(+)_synth"/>
</dbReference>
<dbReference type="NCBIfam" id="NF010587">
    <property type="entry name" value="PRK13980.1"/>
    <property type="match status" value="1"/>
</dbReference>
<dbReference type="OrthoDB" id="39312at2157"/>
<dbReference type="FunFam" id="3.40.50.620:FF:000106">
    <property type="entry name" value="Glutamine-dependent NAD(+) synthetase"/>
    <property type="match status" value="1"/>
</dbReference>
<reference evidence="14 16" key="2">
    <citation type="submission" date="2016-10" db="EMBL/GenBank/DDBJ databases">
        <authorList>
            <person name="de Groot N.N."/>
        </authorList>
    </citation>
    <scope>NUCLEOTIDE SEQUENCE [LARGE SCALE GENOMIC DNA]</scope>
    <source>
        <strain evidence="14 16">Z-7982</strain>
    </source>
</reference>
<keyword evidence="15" id="KW-1185">Reference proteome</keyword>
<evidence type="ECO:0000256" key="6">
    <source>
        <dbReference type="ARBA" id="ARBA00022842"/>
    </source>
</evidence>
<dbReference type="GO" id="GO:0046872">
    <property type="term" value="F:metal ion binding"/>
    <property type="evidence" value="ECO:0007669"/>
    <property type="project" value="UniProtKB-KW"/>
</dbReference>
<dbReference type="GO" id="GO:0009435">
    <property type="term" value="P:NAD+ biosynthetic process"/>
    <property type="evidence" value="ECO:0007669"/>
    <property type="project" value="UniProtKB-UniRule"/>
</dbReference>
<dbReference type="HAMAP" id="MF_00193">
    <property type="entry name" value="NadE_ammonia_dep"/>
    <property type="match status" value="1"/>
</dbReference>
<dbReference type="RefSeq" id="WP_072561189.1">
    <property type="nucleotide sequence ID" value="NZ_CP017921.1"/>
</dbReference>
<dbReference type="PANTHER" id="PTHR23090:SF9">
    <property type="entry name" value="GLUTAMINE-DEPENDENT NAD(+) SYNTHETASE"/>
    <property type="match status" value="1"/>
</dbReference>
<dbReference type="SUPFAM" id="SSF52402">
    <property type="entry name" value="Adenine nucleotide alpha hydrolases-like"/>
    <property type="match status" value="1"/>
</dbReference>
<evidence type="ECO:0000256" key="4">
    <source>
        <dbReference type="ARBA" id="ARBA00022741"/>
    </source>
</evidence>
<dbReference type="Gene3D" id="3.40.50.620">
    <property type="entry name" value="HUPs"/>
    <property type="match status" value="1"/>
</dbReference>
<evidence type="ECO:0000313" key="14">
    <source>
        <dbReference type="EMBL" id="SDW74907.1"/>
    </source>
</evidence>
<dbReference type="Pfam" id="PF02540">
    <property type="entry name" value="NAD_synthase"/>
    <property type="match status" value="1"/>
</dbReference>
<protein>
    <recommendedName>
        <fullName evidence="8 10">NH(3)-dependent NAD(+) synthetase</fullName>
        <ecNumber evidence="8 10">6.3.1.5</ecNumber>
    </recommendedName>
</protein>
<evidence type="ECO:0000313" key="15">
    <source>
        <dbReference type="Proteomes" id="UP000186879"/>
    </source>
</evidence>
<dbReference type="KEGG" id="mhaz:BHR79_04045"/>
<feature type="domain" description="NAD/GMP synthase" evidence="11">
    <location>
        <begin position="8"/>
        <end position="250"/>
    </location>
</feature>
<evidence type="ECO:0000256" key="3">
    <source>
        <dbReference type="ARBA" id="ARBA00022723"/>
    </source>
</evidence>
<evidence type="ECO:0000256" key="9">
    <source>
        <dbReference type="RuleBase" id="RU003811"/>
    </source>
</evidence>
<evidence type="ECO:0000256" key="5">
    <source>
        <dbReference type="ARBA" id="ARBA00022840"/>
    </source>
</evidence>
<comment type="pathway">
    <text evidence="8">Cofactor biosynthesis; NAD(+) biosynthesis; NAD(+) from deamido-NAD(+) (ammonia route): step 1/1.</text>
</comment>
<evidence type="ECO:0000256" key="10">
    <source>
        <dbReference type="RuleBase" id="RU003812"/>
    </source>
</evidence>
<keyword evidence="3 8" id="KW-0479">Metal-binding</keyword>
<reference evidence="12 15" key="1">
    <citation type="submission" date="2016-10" db="EMBL/GenBank/DDBJ databases">
        <title>Methanohalophilus halophilus.</title>
        <authorList>
            <person name="L'haridon S."/>
        </authorList>
    </citation>
    <scope>NUCLEOTIDE SEQUENCE [LARGE SCALE GENOMIC DNA]</scope>
    <source>
        <strain evidence="12 15">Z-7982</strain>
    </source>
</reference>
<comment type="catalytic activity">
    <reaction evidence="8 10">
        <text>deamido-NAD(+) + NH4(+) + ATP = AMP + diphosphate + NAD(+) + H(+)</text>
        <dbReference type="Rhea" id="RHEA:21188"/>
        <dbReference type="ChEBI" id="CHEBI:15378"/>
        <dbReference type="ChEBI" id="CHEBI:28938"/>
        <dbReference type="ChEBI" id="CHEBI:30616"/>
        <dbReference type="ChEBI" id="CHEBI:33019"/>
        <dbReference type="ChEBI" id="CHEBI:57540"/>
        <dbReference type="ChEBI" id="CHEBI:58437"/>
        <dbReference type="ChEBI" id="CHEBI:456215"/>
        <dbReference type="EC" id="6.3.1.5"/>
    </reaction>
</comment>
<dbReference type="InterPro" id="IPR022310">
    <property type="entry name" value="NAD/GMP_synthase"/>
</dbReference>
<evidence type="ECO:0000256" key="1">
    <source>
        <dbReference type="ARBA" id="ARBA00005859"/>
    </source>
</evidence>
<evidence type="ECO:0000259" key="11">
    <source>
        <dbReference type="Pfam" id="PF02540"/>
    </source>
</evidence>
<feature type="binding site" evidence="8">
    <location>
        <position position="135"/>
    </location>
    <ligand>
        <name>ATP</name>
        <dbReference type="ChEBI" id="CHEBI:30616"/>
    </ligand>
</feature>
<feature type="binding site" evidence="8">
    <location>
        <begin position="29"/>
        <end position="36"/>
    </location>
    <ligand>
        <name>ATP</name>
        <dbReference type="ChEBI" id="CHEBI:30616"/>
    </ligand>
</feature>
<evidence type="ECO:0000313" key="13">
    <source>
        <dbReference type="EMBL" id="RNI07933.1"/>
    </source>
</evidence>
<reference evidence="13 17" key="3">
    <citation type="submission" date="2018-10" db="EMBL/GenBank/DDBJ databases">
        <title>Cultivation of a novel Methanohalophilus strain from Kebrit Deep of the Red Sea and a genomic comparison of members of the genus Methanohalophilus.</title>
        <authorList>
            <person name="Guan Y."/>
            <person name="Ngugi D.K."/>
            <person name="Stingl U."/>
        </authorList>
    </citation>
    <scope>NUCLEOTIDE SEQUENCE [LARGE SCALE GENOMIC DNA]</scope>
    <source>
        <strain evidence="13 17">DSM 3094</strain>
    </source>
</reference>
<keyword evidence="7 8" id="KW-0520">NAD</keyword>
<feature type="binding site" evidence="8">
    <location>
        <position position="186"/>
    </location>
    <ligand>
        <name>ATP</name>
        <dbReference type="ChEBI" id="CHEBI:30616"/>
    </ligand>
</feature>
<feature type="binding site" evidence="8">
    <location>
        <position position="35"/>
    </location>
    <ligand>
        <name>Mg(2+)</name>
        <dbReference type="ChEBI" id="CHEBI:18420"/>
    </ligand>
</feature>
<feature type="binding site" description="in other chain" evidence="8">
    <location>
        <position position="148"/>
    </location>
    <ligand>
        <name>deamido-NAD(+)</name>
        <dbReference type="ChEBI" id="CHEBI:58437"/>
        <note>ligand shared between two neighboring subunits</note>
    </ligand>
</feature>